<feature type="domain" description="Methyltransferase small" evidence="1">
    <location>
        <begin position="24"/>
        <end position="124"/>
    </location>
</feature>
<dbReference type="Pfam" id="PF05175">
    <property type="entry name" value="MTS"/>
    <property type="match status" value="1"/>
</dbReference>
<dbReference type="InterPro" id="IPR050210">
    <property type="entry name" value="tRNA_Adenine-N(6)_MTase"/>
</dbReference>
<protein>
    <submittedName>
        <fullName evidence="2">tRNA1(Val) A37 N6-methylase TrmN6</fullName>
    </submittedName>
</protein>
<dbReference type="CDD" id="cd02440">
    <property type="entry name" value="AdoMet_MTases"/>
    <property type="match status" value="1"/>
</dbReference>
<dbReference type="GO" id="GO:0008168">
    <property type="term" value="F:methyltransferase activity"/>
    <property type="evidence" value="ECO:0007669"/>
    <property type="project" value="UniProtKB-KW"/>
</dbReference>
<name>A0A1G9WLG0_9FIRM</name>
<reference evidence="2 3" key="1">
    <citation type="submission" date="2016-10" db="EMBL/GenBank/DDBJ databases">
        <authorList>
            <person name="de Groot N.N."/>
        </authorList>
    </citation>
    <scope>NUCLEOTIDE SEQUENCE [LARGE SCALE GENOMIC DNA]</scope>
    <source>
        <strain evidence="2 3">CGMCC 1.5012</strain>
    </source>
</reference>
<dbReference type="PANTHER" id="PTHR47739:SF1">
    <property type="entry name" value="TRNA1(VAL) (ADENINE(37)-N6)-METHYLTRANSFERASE"/>
    <property type="match status" value="1"/>
</dbReference>
<dbReference type="STRING" id="258515.SAMN05192585_10646"/>
<proteinExistence type="predicted"/>
<dbReference type="OrthoDB" id="9777257at2"/>
<sequence>MAKRFTTERLSDELEIFVSPEHKFGTDAFLLANFANPRHKDRACDLGTGCGIIPFIWCKRHKPNVIFAVDIQPQAIEQTMASVEQNSLQSAVIPVLADLKHLEGKIPFGSFDLVTCNPPYKAADTGIISETQSDKIARHELMCTVSDVTSAAAKLLKFGGRLCLCQRPERLCDVLEAMRRCDIEPKRLRFVQQRPETPPWLFLVEGKKGAKPFLKVDEPFYVEGEGGFSKEMLACYGKQHNLPHNNPQQG</sequence>
<dbReference type="RefSeq" id="WP_092638378.1">
    <property type="nucleotide sequence ID" value="NZ_FNID01000006.1"/>
</dbReference>
<dbReference type="SUPFAM" id="SSF53335">
    <property type="entry name" value="S-adenosyl-L-methionine-dependent methyltransferases"/>
    <property type="match status" value="1"/>
</dbReference>
<keyword evidence="3" id="KW-1185">Reference proteome</keyword>
<dbReference type="EMBL" id="FNID01000006">
    <property type="protein sequence ID" value="SDM85083.1"/>
    <property type="molecule type" value="Genomic_DNA"/>
</dbReference>
<evidence type="ECO:0000259" key="1">
    <source>
        <dbReference type="Pfam" id="PF05175"/>
    </source>
</evidence>
<evidence type="ECO:0000313" key="2">
    <source>
        <dbReference type="EMBL" id="SDM85083.1"/>
    </source>
</evidence>
<dbReference type="Gene3D" id="3.40.50.150">
    <property type="entry name" value="Vaccinia Virus protein VP39"/>
    <property type="match status" value="1"/>
</dbReference>
<dbReference type="GO" id="GO:0032259">
    <property type="term" value="P:methylation"/>
    <property type="evidence" value="ECO:0007669"/>
    <property type="project" value="UniProtKB-KW"/>
</dbReference>
<accession>A0A1G9WLG0</accession>
<evidence type="ECO:0000313" key="3">
    <source>
        <dbReference type="Proteomes" id="UP000199182"/>
    </source>
</evidence>
<keyword evidence="2" id="KW-0489">Methyltransferase</keyword>
<dbReference type="PANTHER" id="PTHR47739">
    <property type="entry name" value="TRNA1(VAL) (ADENINE(37)-N6)-METHYLTRANSFERASE"/>
    <property type="match status" value="1"/>
</dbReference>
<keyword evidence="2" id="KW-0808">Transferase</keyword>
<dbReference type="AlphaFoldDB" id="A0A1G9WLG0"/>
<dbReference type="Proteomes" id="UP000199182">
    <property type="component" value="Unassembled WGS sequence"/>
</dbReference>
<organism evidence="2 3">
    <name type="scientific">Acetanaerobacterium elongatum</name>
    <dbReference type="NCBI Taxonomy" id="258515"/>
    <lineage>
        <taxon>Bacteria</taxon>
        <taxon>Bacillati</taxon>
        <taxon>Bacillota</taxon>
        <taxon>Clostridia</taxon>
        <taxon>Eubacteriales</taxon>
        <taxon>Oscillospiraceae</taxon>
        <taxon>Acetanaerobacterium</taxon>
    </lineage>
</organism>
<dbReference type="InterPro" id="IPR007848">
    <property type="entry name" value="Small_mtfrase_dom"/>
</dbReference>
<dbReference type="InterPro" id="IPR029063">
    <property type="entry name" value="SAM-dependent_MTases_sf"/>
</dbReference>
<gene>
    <name evidence="2" type="ORF">SAMN05192585_10646</name>
</gene>